<evidence type="ECO:0000313" key="3">
    <source>
        <dbReference type="Proteomes" id="UP000008363"/>
    </source>
</evidence>
<dbReference type="PRINTS" id="PR00038">
    <property type="entry name" value="HTHLUXR"/>
</dbReference>
<dbReference type="InterPro" id="IPR000792">
    <property type="entry name" value="Tscrpt_reg_LuxR_C"/>
</dbReference>
<protein>
    <submittedName>
        <fullName evidence="2">Putative LuxR family transcriptional regulator</fullName>
    </submittedName>
</protein>
<feature type="domain" description="HTH luxR-type" evidence="1">
    <location>
        <begin position="299"/>
        <end position="356"/>
    </location>
</feature>
<proteinExistence type="predicted"/>
<name>K6VBD6_9ACTN</name>
<accession>K6VBD6</accession>
<dbReference type="GO" id="GO:0006355">
    <property type="term" value="P:regulation of DNA-templated transcription"/>
    <property type="evidence" value="ECO:0007669"/>
    <property type="project" value="InterPro"/>
</dbReference>
<dbReference type="EMBL" id="BAHC01000227">
    <property type="protein sequence ID" value="GAB93538.1"/>
    <property type="molecule type" value="Genomic_DNA"/>
</dbReference>
<evidence type="ECO:0000259" key="1">
    <source>
        <dbReference type="SMART" id="SM00421"/>
    </source>
</evidence>
<dbReference type="STRING" id="1108045.GORHZ_227_00270"/>
<dbReference type="OrthoDB" id="9815744at2"/>
<dbReference type="GO" id="GO:0003677">
    <property type="term" value="F:DNA binding"/>
    <property type="evidence" value="ECO:0007669"/>
    <property type="project" value="InterPro"/>
</dbReference>
<evidence type="ECO:0000313" key="2">
    <source>
        <dbReference type="EMBL" id="GAB93538.1"/>
    </source>
</evidence>
<keyword evidence="3" id="KW-1185">Reference proteome</keyword>
<dbReference type="SUPFAM" id="SSF46894">
    <property type="entry name" value="C-terminal effector domain of the bipartite response regulators"/>
    <property type="match status" value="1"/>
</dbReference>
<organism evidence="2 3">
    <name type="scientific">Gordonia rhizosphera NBRC 16068</name>
    <dbReference type="NCBI Taxonomy" id="1108045"/>
    <lineage>
        <taxon>Bacteria</taxon>
        <taxon>Bacillati</taxon>
        <taxon>Actinomycetota</taxon>
        <taxon>Actinomycetes</taxon>
        <taxon>Mycobacteriales</taxon>
        <taxon>Gordoniaceae</taxon>
        <taxon>Gordonia</taxon>
    </lineage>
</organism>
<dbReference type="SMART" id="SM00421">
    <property type="entry name" value="HTH_LUXR"/>
    <property type="match status" value="1"/>
</dbReference>
<sequence>MRVDLAASVERSCARHTDVKRLRLAILDDLAAAIPFAGHVWVLTDPVTGVGTIPLATVPGLPLSRIPDLIRSRYLTPVNRWNELIGSKRFADGLRHATHDEPSRSRLWREILADLRAGDVASVVFADRFGCWGWLDLWRFPPAPPFADDEILRLLAIRPAVTTALRAGQARNFGRPRTAGEGTGPAVVILDHDLHVRGQTARAGHRLYRLNPPDPGSDGRPSGVAAIPAAAYNVAAQLIAREHGIDDAPARSRVYLDDLGWLTLEADRMTADETATARDIAVSIEESGLADRREMFSRAVGLTHREDEVLGLLLAGRDTRAMALELVVSEYTVVDHVKAVLAKAGCPGRQALLATVAG</sequence>
<comment type="caution">
    <text evidence="2">The sequence shown here is derived from an EMBL/GenBank/DDBJ whole genome shotgun (WGS) entry which is preliminary data.</text>
</comment>
<dbReference type="Pfam" id="PF00196">
    <property type="entry name" value="GerE"/>
    <property type="match status" value="1"/>
</dbReference>
<dbReference type="RefSeq" id="WP_006338851.1">
    <property type="nucleotide sequence ID" value="NZ_BAHC01000227.1"/>
</dbReference>
<dbReference type="Gene3D" id="1.10.10.10">
    <property type="entry name" value="Winged helix-like DNA-binding domain superfamily/Winged helix DNA-binding domain"/>
    <property type="match status" value="1"/>
</dbReference>
<dbReference type="eggNOG" id="COG2197">
    <property type="taxonomic scope" value="Bacteria"/>
</dbReference>
<dbReference type="InterPro" id="IPR036388">
    <property type="entry name" value="WH-like_DNA-bd_sf"/>
</dbReference>
<dbReference type="Proteomes" id="UP000008363">
    <property type="component" value="Unassembled WGS sequence"/>
</dbReference>
<dbReference type="InterPro" id="IPR016032">
    <property type="entry name" value="Sig_transdc_resp-reg_C-effctor"/>
</dbReference>
<reference evidence="2 3" key="1">
    <citation type="submission" date="2012-08" db="EMBL/GenBank/DDBJ databases">
        <title>Whole genome shotgun sequence of Gordonia rhizosphera NBRC 16068.</title>
        <authorList>
            <person name="Takarada H."/>
            <person name="Isaki S."/>
            <person name="Hosoyama A."/>
            <person name="Tsuchikane K."/>
            <person name="Katsumata H."/>
            <person name="Baba S."/>
            <person name="Ohji S."/>
            <person name="Yamazaki S."/>
            <person name="Fujita N."/>
        </authorList>
    </citation>
    <scope>NUCLEOTIDE SEQUENCE [LARGE SCALE GENOMIC DNA]</scope>
    <source>
        <strain evidence="2 3">NBRC 16068</strain>
    </source>
</reference>
<dbReference type="AlphaFoldDB" id="K6VBD6"/>
<gene>
    <name evidence="2" type="ORF">GORHZ_227_00270</name>
</gene>